<comment type="caution">
    <text evidence="10">The sequence shown here is derived from an EMBL/GenBank/DDBJ whole genome shotgun (WGS) entry which is preliminary data.</text>
</comment>
<keyword evidence="8" id="KW-0472">Membrane</keyword>
<dbReference type="PANTHER" id="PTHR43690">
    <property type="entry name" value="NARDILYSIN"/>
    <property type="match status" value="1"/>
</dbReference>
<keyword evidence="8" id="KW-1133">Transmembrane helix</keyword>
<sequence length="158" mass="17839">MGMRMKKMKKTKKKKKTKTKMKPTPTMRKRRLLRLKRSQAAAAMCVGFGSFSGPPEAQGLAHFLEHMLFIGSIEFPDENENRWMNESITALIIGVFIGVIILLTSGGKSSHLLVFSEHLFFIYLLPPIIFNAGIGHYTIPKEMNEVCNWLTARLGLEG</sequence>
<evidence type="ECO:0000256" key="3">
    <source>
        <dbReference type="ARBA" id="ARBA00022723"/>
    </source>
</evidence>
<dbReference type="EMBL" id="JARKNE010000008">
    <property type="protein sequence ID" value="KAK5813056.1"/>
    <property type="molecule type" value="Genomic_DNA"/>
</dbReference>
<dbReference type="PROSITE" id="PS00143">
    <property type="entry name" value="INSULINASE"/>
    <property type="match status" value="1"/>
</dbReference>
<gene>
    <name evidence="10" type="ORF">PVK06_028502</name>
</gene>
<name>A0ABR0P4I1_GOSAR</name>
<evidence type="ECO:0000313" key="11">
    <source>
        <dbReference type="Proteomes" id="UP001358586"/>
    </source>
</evidence>
<proteinExistence type="inferred from homology"/>
<keyword evidence="4" id="KW-0378">Hydrolase</keyword>
<dbReference type="InterPro" id="IPR011249">
    <property type="entry name" value="Metalloenz_LuxS/M16"/>
</dbReference>
<keyword evidence="8" id="KW-0812">Transmembrane</keyword>
<evidence type="ECO:0000313" key="10">
    <source>
        <dbReference type="EMBL" id="KAK5813056.1"/>
    </source>
</evidence>
<dbReference type="Proteomes" id="UP001358586">
    <property type="component" value="Chromosome 8"/>
</dbReference>
<organism evidence="10 11">
    <name type="scientific">Gossypium arboreum</name>
    <name type="common">Tree cotton</name>
    <name type="synonym">Gossypium nanking</name>
    <dbReference type="NCBI Taxonomy" id="29729"/>
    <lineage>
        <taxon>Eukaryota</taxon>
        <taxon>Viridiplantae</taxon>
        <taxon>Streptophyta</taxon>
        <taxon>Embryophyta</taxon>
        <taxon>Tracheophyta</taxon>
        <taxon>Spermatophyta</taxon>
        <taxon>Magnoliopsida</taxon>
        <taxon>eudicotyledons</taxon>
        <taxon>Gunneridae</taxon>
        <taxon>Pentapetalae</taxon>
        <taxon>rosids</taxon>
        <taxon>malvids</taxon>
        <taxon>Malvales</taxon>
        <taxon>Malvaceae</taxon>
        <taxon>Malvoideae</taxon>
        <taxon>Gossypium</taxon>
    </lineage>
</organism>
<keyword evidence="6" id="KW-0482">Metalloprotease</keyword>
<reference evidence="10 11" key="1">
    <citation type="submission" date="2023-03" db="EMBL/GenBank/DDBJ databases">
        <title>WGS of Gossypium arboreum.</title>
        <authorList>
            <person name="Yu D."/>
        </authorList>
    </citation>
    <scope>NUCLEOTIDE SEQUENCE [LARGE SCALE GENOMIC DNA]</scope>
    <source>
        <tissue evidence="10">Leaf</tissue>
    </source>
</reference>
<dbReference type="InterPro" id="IPR050626">
    <property type="entry name" value="Peptidase_M16"/>
</dbReference>
<keyword evidence="3" id="KW-0479">Metal-binding</keyword>
<evidence type="ECO:0000259" key="9">
    <source>
        <dbReference type="Pfam" id="PF00675"/>
    </source>
</evidence>
<evidence type="ECO:0000256" key="1">
    <source>
        <dbReference type="ARBA" id="ARBA00007261"/>
    </source>
</evidence>
<accession>A0ABR0P4I1</accession>
<dbReference type="Pfam" id="PF00675">
    <property type="entry name" value="Peptidase_M16"/>
    <property type="match status" value="1"/>
</dbReference>
<dbReference type="Gene3D" id="3.30.830.10">
    <property type="entry name" value="Metalloenzyme, LuxS/M16 peptidase-like"/>
    <property type="match status" value="1"/>
</dbReference>
<keyword evidence="2" id="KW-0645">Protease</keyword>
<evidence type="ECO:0000256" key="2">
    <source>
        <dbReference type="ARBA" id="ARBA00022670"/>
    </source>
</evidence>
<dbReference type="PANTHER" id="PTHR43690:SF18">
    <property type="entry name" value="INSULIN-DEGRADING ENZYME-RELATED"/>
    <property type="match status" value="1"/>
</dbReference>
<evidence type="ECO:0000256" key="8">
    <source>
        <dbReference type="SAM" id="Phobius"/>
    </source>
</evidence>
<evidence type="ECO:0000256" key="5">
    <source>
        <dbReference type="ARBA" id="ARBA00022833"/>
    </source>
</evidence>
<keyword evidence="11" id="KW-1185">Reference proteome</keyword>
<feature type="transmembrane region" description="Helical" evidence="8">
    <location>
        <begin position="83"/>
        <end position="107"/>
    </location>
</feature>
<evidence type="ECO:0000256" key="4">
    <source>
        <dbReference type="ARBA" id="ARBA00022801"/>
    </source>
</evidence>
<dbReference type="SUPFAM" id="SSF63411">
    <property type="entry name" value="LuxS/MPP-like metallohydrolase"/>
    <property type="match status" value="1"/>
</dbReference>
<feature type="region of interest" description="Disordered" evidence="7">
    <location>
        <begin position="1"/>
        <end position="24"/>
    </location>
</feature>
<dbReference type="InterPro" id="IPR011765">
    <property type="entry name" value="Pept_M16_N"/>
</dbReference>
<feature type="transmembrane region" description="Helical" evidence="8">
    <location>
        <begin position="119"/>
        <end position="139"/>
    </location>
</feature>
<evidence type="ECO:0000256" key="7">
    <source>
        <dbReference type="SAM" id="MobiDB-lite"/>
    </source>
</evidence>
<evidence type="ECO:0000256" key="6">
    <source>
        <dbReference type="ARBA" id="ARBA00023049"/>
    </source>
</evidence>
<dbReference type="InterPro" id="IPR001431">
    <property type="entry name" value="Pept_M16_Zn_BS"/>
</dbReference>
<comment type="similarity">
    <text evidence="1">Belongs to the peptidase M16 family.</text>
</comment>
<keyword evidence="5" id="KW-0862">Zinc</keyword>
<protein>
    <recommendedName>
        <fullName evidence="9">Peptidase M16 N-terminal domain-containing protein</fullName>
    </recommendedName>
</protein>
<feature type="domain" description="Peptidase M16 N-terminal" evidence="9">
    <location>
        <begin position="37"/>
        <end position="79"/>
    </location>
</feature>